<evidence type="ECO:0000259" key="18">
    <source>
        <dbReference type="PROSITE" id="PS51194"/>
    </source>
</evidence>
<reference evidence="19" key="1">
    <citation type="submission" date="2018-06" db="EMBL/GenBank/DDBJ databases">
        <authorList>
            <person name="Zhirakovskaya E."/>
        </authorList>
    </citation>
    <scope>NUCLEOTIDE SEQUENCE</scope>
</reference>
<keyword evidence="3" id="KW-0547">Nucleotide-binding</keyword>
<dbReference type="PANTHER" id="PTHR47964:SF1">
    <property type="entry name" value="ATP-DEPENDENT DNA HELICASE HOMOLOG RECG, CHLOROPLASTIC"/>
    <property type="match status" value="1"/>
</dbReference>
<evidence type="ECO:0000256" key="13">
    <source>
        <dbReference type="ARBA" id="ARBA00034808"/>
    </source>
</evidence>
<keyword evidence="6 19" id="KW-0347">Helicase</keyword>
<accession>A0A3B0X862</accession>
<evidence type="ECO:0000256" key="8">
    <source>
        <dbReference type="ARBA" id="ARBA00023125"/>
    </source>
</evidence>
<dbReference type="GO" id="GO:0016887">
    <property type="term" value="F:ATP hydrolysis activity"/>
    <property type="evidence" value="ECO:0007669"/>
    <property type="project" value="RHEA"/>
</dbReference>
<keyword evidence="8" id="KW-0238">DNA-binding</keyword>
<dbReference type="SUPFAM" id="SSF52540">
    <property type="entry name" value="P-loop containing nucleoside triphosphate hydrolases"/>
    <property type="match status" value="2"/>
</dbReference>
<evidence type="ECO:0000256" key="5">
    <source>
        <dbReference type="ARBA" id="ARBA00022801"/>
    </source>
</evidence>
<evidence type="ECO:0000256" key="4">
    <source>
        <dbReference type="ARBA" id="ARBA00022763"/>
    </source>
</evidence>
<sequence>MSRLLLHTDSLQHLKGVGPKVLERLNKLGLHCIQDVLFHLPYRYEDRTQVISIGALKQGVSALIEGEIDHAEVAFTRKGKSRRMLLVHLSDGTGSLLLRFFYFNKQQQQALVAGVKLRCFGEVRSGVASLEIVHPEYTQLRQDEFVPVIEALTPVYHTIDGVSQILLRRLSEQCLALLNNDQLLPEYLSEDFFSTHQYYSLKDALHYVHRPPAKADLKQLFEGRHVSQIRLIFEELLAQHLSLQVLRHKNRQRAAGKLNSDNHLLFQFIKSLPFELTRAQQKVNQAILQDLESGVPMMRLVQGDVGSGKTVVAALACLKAVESNMQAAIMAPTEILAEQHYANFKQWFEPLGIQIAWLSGQIKGKKRQQALEKIRSGDAQIIVGTHALFQDDVEYQSLALAVTDEQHRFGVQQRMSLAGKSYNKKTLDIAARTTLAHQLIMTATPIPRSLAMTAYADLDYSVIDELPPGRKAVSTVVIPEQRRGEVTQRIHSACAEGRQAYWVCTLVEESEALQCQAAEDSAQTLQQLLPDIRVGLIHGRLKAQAKDRIMQAFKAGETQLLVATTVIEVGVDVPNASLMIIENAERLGLSQLHQLRGRVGRGEQASHCVLMFKSPLSAQAKERLTVMRKTNSGFEIARKDLQLRGPGEVLGTKQTGLVQLKIADIVRDEYLLDDVKRAAQQMQKNTPQHVPLLISRWVGQAQQYVKVG</sequence>
<dbReference type="NCBIfam" id="NF008163">
    <property type="entry name" value="PRK10917.1-1"/>
    <property type="match status" value="1"/>
</dbReference>
<dbReference type="InterPro" id="IPR047112">
    <property type="entry name" value="RecG/Mfd"/>
</dbReference>
<dbReference type="InterPro" id="IPR011545">
    <property type="entry name" value="DEAD/DEAH_box_helicase_dom"/>
</dbReference>
<dbReference type="EMBL" id="UOFG01000126">
    <property type="protein sequence ID" value="VAW60573.1"/>
    <property type="molecule type" value="Genomic_DNA"/>
</dbReference>
<evidence type="ECO:0000256" key="3">
    <source>
        <dbReference type="ARBA" id="ARBA00022741"/>
    </source>
</evidence>
<dbReference type="GO" id="GO:0006310">
    <property type="term" value="P:DNA recombination"/>
    <property type="evidence" value="ECO:0007669"/>
    <property type="project" value="UniProtKB-KW"/>
</dbReference>
<keyword evidence="4" id="KW-0227">DNA damage</keyword>
<comment type="similarity">
    <text evidence="1">Belongs to the helicase family. RecG subfamily.</text>
</comment>
<evidence type="ECO:0000256" key="9">
    <source>
        <dbReference type="ARBA" id="ARBA00023172"/>
    </source>
</evidence>
<dbReference type="SUPFAM" id="SSF50249">
    <property type="entry name" value="Nucleic acid-binding proteins"/>
    <property type="match status" value="1"/>
</dbReference>
<name>A0A3B0X862_9ZZZZ</name>
<dbReference type="EC" id="5.6.2.4" evidence="13"/>
<dbReference type="InterPro" id="IPR004609">
    <property type="entry name" value="ATP-dep_DNA_helicase_RecG"/>
</dbReference>
<proteinExistence type="inferred from homology"/>
<dbReference type="GO" id="GO:0006281">
    <property type="term" value="P:DNA repair"/>
    <property type="evidence" value="ECO:0007669"/>
    <property type="project" value="UniProtKB-KW"/>
</dbReference>
<dbReference type="InterPro" id="IPR027417">
    <property type="entry name" value="P-loop_NTPase"/>
</dbReference>
<dbReference type="Gene3D" id="2.40.50.140">
    <property type="entry name" value="Nucleic acid-binding proteins"/>
    <property type="match status" value="1"/>
</dbReference>
<dbReference type="PROSITE" id="PS51192">
    <property type="entry name" value="HELICASE_ATP_BIND_1"/>
    <property type="match status" value="1"/>
</dbReference>
<evidence type="ECO:0000313" key="19">
    <source>
        <dbReference type="EMBL" id="VAW60573.1"/>
    </source>
</evidence>
<dbReference type="InterPro" id="IPR045562">
    <property type="entry name" value="RecG_dom3_C"/>
</dbReference>
<dbReference type="NCBIfam" id="NF008166">
    <property type="entry name" value="PRK10917.1-4"/>
    <property type="match status" value="1"/>
</dbReference>
<dbReference type="InterPro" id="IPR001650">
    <property type="entry name" value="Helicase_C-like"/>
</dbReference>
<dbReference type="CDD" id="cd17992">
    <property type="entry name" value="DEXHc_RecG"/>
    <property type="match status" value="1"/>
</dbReference>
<dbReference type="AlphaFoldDB" id="A0A3B0X862"/>
<dbReference type="GO" id="GO:0003677">
    <property type="term" value="F:DNA binding"/>
    <property type="evidence" value="ECO:0007669"/>
    <property type="project" value="UniProtKB-KW"/>
</dbReference>
<evidence type="ECO:0000256" key="7">
    <source>
        <dbReference type="ARBA" id="ARBA00022840"/>
    </source>
</evidence>
<keyword evidence="9" id="KW-0233">DNA recombination</keyword>
<dbReference type="Pfam" id="PF19833">
    <property type="entry name" value="RecG_dom3_C"/>
    <property type="match status" value="1"/>
</dbReference>
<dbReference type="Pfam" id="PF17191">
    <property type="entry name" value="RecG_wedge"/>
    <property type="match status" value="1"/>
</dbReference>
<keyword evidence="5 19" id="KW-0378">Hydrolase</keyword>
<dbReference type="CDD" id="cd04488">
    <property type="entry name" value="RecG_wedge_OBF"/>
    <property type="match status" value="1"/>
</dbReference>
<dbReference type="NCBIfam" id="NF008165">
    <property type="entry name" value="PRK10917.1-3"/>
    <property type="match status" value="1"/>
</dbReference>
<dbReference type="GO" id="GO:0043138">
    <property type="term" value="F:3'-5' DNA helicase activity"/>
    <property type="evidence" value="ECO:0007669"/>
    <property type="project" value="UniProtKB-EC"/>
</dbReference>
<dbReference type="PROSITE" id="PS51194">
    <property type="entry name" value="HELICASE_CTER"/>
    <property type="match status" value="1"/>
</dbReference>
<dbReference type="SMART" id="SM00490">
    <property type="entry name" value="HELICc"/>
    <property type="match status" value="1"/>
</dbReference>
<dbReference type="NCBIfam" id="TIGR00643">
    <property type="entry name" value="recG"/>
    <property type="match status" value="1"/>
</dbReference>
<evidence type="ECO:0000256" key="1">
    <source>
        <dbReference type="ARBA" id="ARBA00007504"/>
    </source>
</evidence>
<keyword evidence="11" id="KW-0413">Isomerase</keyword>
<dbReference type="FunFam" id="3.40.50.300:FF:000391">
    <property type="entry name" value="ATP-dependent DNA helicase RecG"/>
    <property type="match status" value="1"/>
</dbReference>
<evidence type="ECO:0000256" key="16">
    <source>
        <dbReference type="ARBA" id="ARBA00049819"/>
    </source>
</evidence>
<evidence type="ECO:0000256" key="12">
    <source>
        <dbReference type="ARBA" id="ARBA00034617"/>
    </source>
</evidence>
<dbReference type="InterPro" id="IPR012340">
    <property type="entry name" value="NA-bd_OB-fold"/>
</dbReference>
<dbReference type="InterPro" id="IPR033454">
    <property type="entry name" value="RecG_wedge"/>
</dbReference>
<evidence type="ECO:0000256" key="6">
    <source>
        <dbReference type="ARBA" id="ARBA00022806"/>
    </source>
</evidence>
<evidence type="ECO:0000256" key="11">
    <source>
        <dbReference type="ARBA" id="ARBA00023235"/>
    </source>
</evidence>
<dbReference type="PANTHER" id="PTHR47964">
    <property type="entry name" value="ATP-DEPENDENT DNA HELICASE HOMOLOG RECG, CHLOROPLASTIC"/>
    <property type="match status" value="1"/>
</dbReference>
<evidence type="ECO:0000259" key="17">
    <source>
        <dbReference type="PROSITE" id="PS51192"/>
    </source>
</evidence>
<keyword evidence="10" id="KW-0234">DNA repair</keyword>
<organism evidence="19">
    <name type="scientific">hydrothermal vent metagenome</name>
    <dbReference type="NCBI Taxonomy" id="652676"/>
    <lineage>
        <taxon>unclassified sequences</taxon>
        <taxon>metagenomes</taxon>
        <taxon>ecological metagenomes</taxon>
    </lineage>
</organism>
<dbReference type="Pfam" id="PF00270">
    <property type="entry name" value="DEAD"/>
    <property type="match status" value="1"/>
</dbReference>
<dbReference type="SMART" id="SM00487">
    <property type="entry name" value="DEXDc"/>
    <property type="match status" value="1"/>
</dbReference>
<evidence type="ECO:0000256" key="15">
    <source>
        <dbReference type="ARBA" id="ARBA00049803"/>
    </source>
</evidence>
<protein>
    <recommendedName>
        <fullName evidence="2">ATP-dependent DNA helicase RecG</fullName>
        <ecNumber evidence="13">5.6.2.4</ecNumber>
    </recommendedName>
    <alternativeName>
        <fullName evidence="15">DNA branch migration protein RecG</fullName>
    </alternativeName>
    <alternativeName>
        <fullName evidence="16">Probable DNA 3'-5' helicase RecG</fullName>
    </alternativeName>
</protein>
<dbReference type="GO" id="GO:0005524">
    <property type="term" value="F:ATP binding"/>
    <property type="evidence" value="ECO:0007669"/>
    <property type="project" value="UniProtKB-KW"/>
</dbReference>
<evidence type="ECO:0000256" key="14">
    <source>
        <dbReference type="ARBA" id="ARBA00048988"/>
    </source>
</evidence>
<comment type="catalytic activity">
    <reaction evidence="12">
        <text>Couples ATP hydrolysis with the unwinding of duplex DNA by translocating in the 3'-5' direction.</text>
        <dbReference type="EC" id="5.6.2.4"/>
    </reaction>
</comment>
<dbReference type="Gene3D" id="3.40.50.300">
    <property type="entry name" value="P-loop containing nucleotide triphosphate hydrolases"/>
    <property type="match status" value="2"/>
</dbReference>
<gene>
    <name evidence="19" type="ORF">MNBD_GAMMA11-510</name>
</gene>
<evidence type="ECO:0000256" key="2">
    <source>
        <dbReference type="ARBA" id="ARBA00017846"/>
    </source>
</evidence>
<dbReference type="InterPro" id="IPR014001">
    <property type="entry name" value="Helicase_ATP-bd"/>
</dbReference>
<feature type="domain" description="Helicase C-terminal" evidence="18">
    <location>
        <begin position="496"/>
        <end position="642"/>
    </location>
</feature>
<keyword evidence="7" id="KW-0067">ATP-binding</keyword>
<evidence type="ECO:0000256" key="10">
    <source>
        <dbReference type="ARBA" id="ARBA00023204"/>
    </source>
</evidence>
<comment type="catalytic activity">
    <reaction evidence="14">
        <text>ATP + H2O = ADP + phosphate + H(+)</text>
        <dbReference type="Rhea" id="RHEA:13065"/>
        <dbReference type="ChEBI" id="CHEBI:15377"/>
        <dbReference type="ChEBI" id="CHEBI:15378"/>
        <dbReference type="ChEBI" id="CHEBI:30616"/>
        <dbReference type="ChEBI" id="CHEBI:43474"/>
        <dbReference type="ChEBI" id="CHEBI:456216"/>
        <dbReference type="EC" id="5.6.2.4"/>
    </reaction>
</comment>
<dbReference type="NCBIfam" id="NF008168">
    <property type="entry name" value="PRK10917.2-2"/>
    <property type="match status" value="1"/>
</dbReference>
<dbReference type="Pfam" id="PF00271">
    <property type="entry name" value="Helicase_C"/>
    <property type="match status" value="1"/>
</dbReference>
<feature type="domain" description="Helicase ATP-binding" evidence="17">
    <location>
        <begin position="290"/>
        <end position="463"/>
    </location>
</feature>